<feature type="transmembrane region" description="Helical" evidence="2">
    <location>
        <begin position="469"/>
        <end position="487"/>
    </location>
</feature>
<dbReference type="Proteomes" id="UP000320314">
    <property type="component" value="Unassembled WGS sequence"/>
</dbReference>
<feature type="transmembrane region" description="Helical" evidence="2">
    <location>
        <begin position="301"/>
        <end position="324"/>
    </location>
</feature>
<dbReference type="GO" id="GO:0022857">
    <property type="term" value="F:transmembrane transporter activity"/>
    <property type="evidence" value="ECO:0007669"/>
    <property type="project" value="UniProtKB-UniRule"/>
</dbReference>
<feature type="transmembrane region" description="Helical" evidence="2">
    <location>
        <begin position="114"/>
        <end position="147"/>
    </location>
</feature>
<keyword evidence="2" id="KW-1133">Transmembrane helix</keyword>
<feature type="transmembrane region" description="Helical" evidence="2">
    <location>
        <begin position="12"/>
        <end position="35"/>
    </location>
</feature>
<dbReference type="GO" id="GO:0005886">
    <property type="term" value="C:plasma membrane"/>
    <property type="evidence" value="ECO:0007669"/>
    <property type="project" value="UniProtKB-SubCell"/>
</dbReference>
<keyword evidence="5" id="KW-1185">Reference proteome</keyword>
<feature type="transmembrane region" description="Helical" evidence="2">
    <location>
        <begin position="371"/>
        <end position="388"/>
    </location>
</feature>
<feature type="transmembrane region" description="Helical" evidence="2">
    <location>
        <begin position="408"/>
        <end position="428"/>
    </location>
</feature>
<dbReference type="Pfam" id="PF06808">
    <property type="entry name" value="DctM"/>
    <property type="match status" value="1"/>
</dbReference>
<feature type="transmembrane region" description="Helical" evidence="2">
    <location>
        <begin position="564"/>
        <end position="583"/>
    </location>
</feature>
<keyword evidence="2" id="KW-0812">Transmembrane</keyword>
<feature type="transmembrane region" description="Helical" evidence="2">
    <location>
        <begin position="177"/>
        <end position="202"/>
    </location>
</feature>
<protein>
    <submittedName>
        <fullName evidence="4">TRAP transporter fused permease subunit</fullName>
    </submittedName>
</protein>
<feature type="transmembrane region" description="Helical" evidence="2">
    <location>
        <begin position="435"/>
        <end position="463"/>
    </location>
</feature>
<keyword evidence="1" id="KW-0997">Cell inner membrane</keyword>
<evidence type="ECO:0000256" key="1">
    <source>
        <dbReference type="RuleBase" id="RU369079"/>
    </source>
</evidence>
<feature type="transmembrane region" description="Helical" evidence="2">
    <location>
        <begin position="42"/>
        <end position="59"/>
    </location>
</feature>
<dbReference type="PANTHER" id="PTHR43849:SF2">
    <property type="entry name" value="BLL3936 PROTEIN"/>
    <property type="match status" value="1"/>
</dbReference>
<gene>
    <name evidence="4" type="ORF">FJU11_04105</name>
</gene>
<proteinExistence type="predicted"/>
<evidence type="ECO:0000259" key="3">
    <source>
        <dbReference type="Pfam" id="PF06808"/>
    </source>
</evidence>
<organism evidence="4 5">
    <name type="scientific">Pararhizobium mangrovi</name>
    <dbReference type="NCBI Taxonomy" id="2590452"/>
    <lineage>
        <taxon>Bacteria</taxon>
        <taxon>Pseudomonadati</taxon>
        <taxon>Pseudomonadota</taxon>
        <taxon>Alphaproteobacteria</taxon>
        <taxon>Hyphomicrobiales</taxon>
        <taxon>Rhizobiaceae</taxon>
        <taxon>Rhizobium/Agrobacterium group</taxon>
        <taxon>Pararhizobium</taxon>
    </lineage>
</organism>
<accession>A0A506UBX2</accession>
<comment type="function">
    <text evidence="1">Part of the tripartite ATP-independent periplasmic (TRAP) transport system.</text>
</comment>
<comment type="caution">
    <text evidence="4">The sequence shown here is derived from an EMBL/GenBank/DDBJ whole genome shotgun (WGS) entry which is preliminary data.</text>
</comment>
<dbReference type="RefSeq" id="WP_141165760.1">
    <property type="nucleotide sequence ID" value="NZ_VHLH01000005.1"/>
</dbReference>
<feature type="transmembrane region" description="Helical" evidence="2">
    <location>
        <begin position="595"/>
        <end position="619"/>
    </location>
</feature>
<evidence type="ECO:0000313" key="5">
    <source>
        <dbReference type="Proteomes" id="UP000320314"/>
    </source>
</evidence>
<keyword evidence="2" id="KW-0472">Membrane</keyword>
<feature type="transmembrane region" description="Helical" evidence="2">
    <location>
        <begin position="266"/>
        <end position="289"/>
    </location>
</feature>
<name>A0A506UBX2_9HYPH</name>
<dbReference type="NCBIfam" id="TIGR02123">
    <property type="entry name" value="TRAP_fused"/>
    <property type="match status" value="1"/>
</dbReference>
<sequence length="637" mass="66985">MQRSSLGTGLRIVTRWIAIALAIFHLVLVAGFLSLSTMEVRIVHLGAVLVLAFLSLPATTGEPRGGERGLRPKVFTGVFLLAAAGAIASGIYLYSRWQDIALSGGLTTDLDTYVGLGIVFLVMLAVALRVGLALMVITLLFLLYPLVSDYLPGILESRPYGIDRLAGYLTNSSDGVYGIPIGVSASYIIMFTIFGAFLGRFGASDFFFRLSGKLTRNTRAASAKTAVIFSTLLGMVSGSAAGNVAVTGTMTIPMMKREGYAPHQAGAIEAVVSTGGQIMPPVMGAAAFIMAEIIGRPYPDIMRAALIPALLFFASIFFIVQLQAVKADMRVTAIEGGDLPFLKILLPGLRFIVPFALLISMMVAGYSPFKASFAALIILLVGCFFFELDDMKGFGAKILDALESGAKAVVPIAIACAAAGIIAGVLALSGLGSKISAIIVAVSAGEPLLALLLTMVVALVLGMGLPTTAAYLILATVVAPGLAKMGVPLLTAHMFVFFFGCISTITPPVALASYVAASIAECDINKTSWTAFFYGITSYILPFMFFFSPALLMDGSVLDIARATLTGFVSVFCIATAVVGWLFRPVSWIERGALALAGLFLLYQSALSDALGAILFVLIATLSFRQGRNTAPAGDRN</sequence>
<feature type="domain" description="TRAP C4-dicarboxylate transport system permease DctM subunit" evidence="3">
    <location>
        <begin position="118"/>
        <end position="553"/>
    </location>
</feature>
<evidence type="ECO:0000313" key="4">
    <source>
        <dbReference type="EMBL" id="TPW30621.1"/>
    </source>
</evidence>
<comment type="subcellular location">
    <subcellularLocation>
        <location evidence="1">Cell inner membrane</location>
        <topology evidence="1">Multi-pass membrane protein</topology>
    </subcellularLocation>
</comment>
<feature type="transmembrane region" description="Helical" evidence="2">
    <location>
        <begin position="344"/>
        <end position="364"/>
    </location>
</feature>
<feature type="transmembrane region" description="Helical" evidence="2">
    <location>
        <begin position="531"/>
        <end position="552"/>
    </location>
</feature>
<dbReference type="InterPro" id="IPR010656">
    <property type="entry name" value="DctM"/>
</dbReference>
<feature type="transmembrane region" description="Helical" evidence="2">
    <location>
        <begin position="494"/>
        <end position="519"/>
    </location>
</feature>
<dbReference type="OrthoDB" id="9759894at2"/>
<reference evidence="4 5" key="1">
    <citation type="submission" date="2019-06" db="EMBL/GenBank/DDBJ databases">
        <authorList>
            <person name="Li M."/>
        </authorList>
    </citation>
    <scope>NUCLEOTIDE SEQUENCE [LARGE SCALE GENOMIC DNA]</scope>
    <source>
        <strain evidence="4 5">BGMRC6574</strain>
    </source>
</reference>
<keyword evidence="1" id="KW-1003">Cell membrane</keyword>
<feature type="transmembrane region" description="Helical" evidence="2">
    <location>
        <begin position="223"/>
        <end position="246"/>
    </location>
</feature>
<feature type="transmembrane region" description="Helical" evidence="2">
    <location>
        <begin position="74"/>
        <end position="94"/>
    </location>
</feature>
<dbReference type="AlphaFoldDB" id="A0A506UBX2"/>
<dbReference type="PANTHER" id="PTHR43849">
    <property type="entry name" value="BLL3936 PROTEIN"/>
    <property type="match status" value="1"/>
</dbReference>
<dbReference type="EMBL" id="VHLH01000005">
    <property type="protein sequence ID" value="TPW30621.1"/>
    <property type="molecule type" value="Genomic_DNA"/>
</dbReference>
<dbReference type="InterPro" id="IPR011853">
    <property type="entry name" value="TRAP_DctM-Dct_fused"/>
</dbReference>
<keyword evidence="1" id="KW-0813">Transport</keyword>
<evidence type="ECO:0000256" key="2">
    <source>
        <dbReference type="SAM" id="Phobius"/>
    </source>
</evidence>